<evidence type="ECO:0000313" key="11">
    <source>
        <dbReference type="EMBL" id="KAK9678871.1"/>
    </source>
</evidence>
<keyword evidence="12" id="KW-1185">Reference proteome</keyword>
<accession>A0AAW1HRB7</accession>
<dbReference type="GO" id="GO:0005975">
    <property type="term" value="P:carbohydrate metabolic process"/>
    <property type="evidence" value="ECO:0007669"/>
    <property type="project" value="InterPro"/>
</dbReference>
<dbReference type="InterPro" id="IPR008979">
    <property type="entry name" value="Galactose-bd-like_sf"/>
</dbReference>
<dbReference type="PANTHER" id="PTHR32018:SF6">
    <property type="entry name" value="RHAMNOGALACTURONAN ENDOLYASE"/>
    <property type="match status" value="1"/>
</dbReference>
<evidence type="ECO:0000256" key="4">
    <source>
        <dbReference type="ARBA" id="ARBA00012437"/>
    </source>
</evidence>
<dbReference type="InterPro" id="IPR010325">
    <property type="entry name" value="Rhamnogal_lyase"/>
</dbReference>
<dbReference type="InterPro" id="IPR014718">
    <property type="entry name" value="GH-type_carb-bd"/>
</dbReference>
<protein>
    <recommendedName>
        <fullName evidence="4">rhamnogalacturonan endolyase</fullName>
        <ecNumber evidence="4">4.2.2.23</ecNumber>
    </recommendedName>
</protein>
<evidence type="ECO:0000256" key="1">
    <source>
        <dbReference type="ARBA" id="ARBA00001324"/>
    </source>
</evidence>
<keyword evidence="8" id="KW-1133">Transmembrane helix</keyword>
<sequence>MQSRNISNWRGISIILLITCEVHLLLFIGGCYGINNNSSGSGSKSETREAGVVRVNASAESVVLENGMVEVRLAVPEGYITGIRYGGIDNVLDANNKLSQRGYWDIASSADLDDDNTDELLLTASSFKIISQTPDQAEISFLRPSTPTVPLQVDLRYVMLRGTSGFYSYAIFERHQGLPPLQIDQIRTVYKLENDKFHYMAVSDKIQRIMPMLQDRTSGQPLAYKEAVLLTHPTNPDLKGEVDDKYQYSCEDKDNKVHGWISFDPPVGVWIITPTDEFRLGGPHKQDLTAHAGPNLLAMFHSTHYAGPNLSMSFQNGEPWKKVFGPYFVHLNSISGQADPRTLWGRAKNQMLEEVKKWPYNFPLSEDFAKANERGSVAGRLLVTDNTKAPVPAASAWIGLSPPGDVGSWQTQVKGYQFWTQTDAEGKFVIKNVLAGSYNLFAWVPGFIGDYKYSQSIIITPGKQLSVDDLVYTPPRNGPTLWEIGIPDRSAAEFFIPEPRNTLTNRLYTHDTQDKYRQYGLWDRYSDVYPKEDLIYTVNVSDYRKDWFYAHVPRRSGDTYVATTWQIRFTLTQVVPNSAYTLQIALASASQAEIQVRVNKPDMTARPIFTTLLIGRDNAIARHGIHGLYKLYSIQIQSSLLNTGTNTIFLTQSRGKDFFRGVMYDYLRLEAPPKPQ</sequence>
<dbReference type="InterPro" id="IPR029413">
    <property type="entry name" value="RG-lyase_II"/>
</dbReference>
<dbReference type="GO" id="GO:0005576">
    <property type="term" value="C:extracellular region"/>
    <property type="evidence" value="ECO:0007669"/>
    <property type="project" value="UniProtKB-SubCell"/>
</dbReference>
<evidence type="ECO:0000256" key="2">
    <source>
        <dbReference type="ARBA" id="ARBA00004613"/>
    </source>
</evidence>
<dbReference type="SUPFAM" id="SSF74650">
    <property type="entry name" value="Galactose mutarotase-like"/>
    <property type="match status" value="1"/>
</dbReference>
<dbReference type="EMBL" id="JBDFQZ010000011">
    <property type="protein sequence ID" value="KAK9678871.1"/>
    <property type="molecule type" value="Genomic_DNA"/>
</dbReference>
<feature type="domain" description="Rhamnogalacturonan lyase" evidence="10">
    <location>
        <begin position="395"/>
        <end position="464"/>
    </location>
</feature>
<organism evidence="11 12">
    <name type="scientific">Saponaria officinalis</name>
    <name type="common">Common soapwort</name>
    <name type="synonym">Lychnis saponaria</name>
    <dbReference type="NCBI Taxonomy" id="3572"/>
    <lineage>
        <taxon>Eukaryota</taxon>
        <taxon>Viridiplantae</taxon>
        <taxon>Streptophyta</taxon>
        <taxon>Embryophyta</taxon>
        <taxon>Tracheophyta</taxon>
        <taxon>Spermatophyta</taxon>
        <taxon>Magnoliopsida</taxon>
        <taxon>eudicotyledons</taxon>
        <taxon>Gunneridae</taxon>
        <taxon>Pentapetalae</taxon>
        <taxon>Caryophyllales</taxon>
        <taxon>Caryophyllaceae</taxon>
        <taxon>Caryophylleae</taxon>
        <taxon>Saponaria</taxon>
    </lineage>
</organism>
<dbReference type="CDD" id="cd10317">
    <property type="entry name" value="RGL4_C"/>
    <property type="match status" value="1"/>
</dbReference>
<dbReference type="InterPro" id="IPR011013">
    <property type="entry name" value="Gal_mutarotase_sf_dom"/>
</dbReference>
<dbReference type="Pfam" id="PF14686">
    <property type="entry name" value="fn3_3"/>
    <property type="match status" value="1"/>
</dbReference>
<keyword evidence="8" id="KW-0472">Membrane</keyword>
<dbReference type="AlphaFoldDB" id="A0AAW1HRB7"/>
<evidence type="ECO:0000256" key="8">
    <source>
        <dbReference type="SAM" id="Phobius"/>
    </source>
</evidence>
<dbReference type="Gene3D" id="2.60.40.1120">
    <property type="entry name" value="Carboxypeptidase-like, regulatory domain"/>
    <property type="match status" value="1"/>
</dbReference>
<dbReference type="Gene3D" id="2.60.120.260">
    <property type="entry name" value="Galactose-binding domain-like"/>
    <property type="match status" value="1"/>
</dbReference>
<comment type="catalytic activity">
    <reaction evidence="1">
        <text>Endotype eliminative cleavage of L-alpha-rhamnopyranosyl-(1-&gt;4)-alpha-D-galactopyranosyluronic acid bonds of rhamnogalacturonan I domains in ramified hairy regions of pectin leaving L-rhamnopyranose at the reducing end and 4-deoxy-4,5-unsaturated D-galactopyranosyluronic acid at the non-reducing end.</text>
        <dbReference type="EC" id="4.2.2.23"/>
    </reaction>
</comment>
<keyword evidence="6" id="KW-0732">Signal</keyword>
<feature type="transmembrane region" description="Helical" evidence="8">
    <location>
        <begin position="12"/>
        <end position="35"/>
    </location>
</feature>
<dbReference type="Proteomes" id="UP001443914">
    <property type="component" value="Unassembled WGS sequence"/>
</dbReference>
<name>A0AAW1HRB7_SAPOF</name>
<comment type="subcellular location">
    <subcellularLocation>
        <location evidence="2">Secreted</location>
    </subcellularLocation>
</comment>
<dbReference type="GO" id="GO:0102210">
    <property type="term" value="F:rhamnogalacturonan endolyase activity"/>
    <property type="evidence" value="ECO:0007669"/>
    <property type="project" value="UniProtKB-EC"/>
</dbReference>
<evidence type="ECO:0000256" key="3">
    <source>
        <dbReference type="ARBA" id="ARBA00010418"/>
    </source>
</evidence>
<feature type="domain" description="Rhamnogalacturonan lyase" evidence="9">
    <location>
        <begin position="480"/>
        <end position="669"/>
    </location>
</feature>
<evidence type="ECO:0000256" key="5">
    <source>
        <dbReference type="ARBA" id="ARBA00022525"/>
    </source>
</evidence>
<comment type="caution">
    <text evidence="11">The sequence shown here is derived from an EMBL/GenBank/DDBJ whole genome shotgun (WGS) entry which is preliminary data.</text>
</comment>
<dbReference type="GO" id="GO:0030246">
    <property type="term" value="F:carbohydrate binding"/>
    <property type="evidence" value="ECO:0007669"/>
    <property type="project" value="InterPro"/>
</dbReference>
<evidence type="ECO:0000256" key="7">
    <source>
        <dbReference type="ARBA" id="ARBA00023239"/>
    </source>
</evidence>
<dbReference type="InterPro" id="IPR051850">
    <property type="entry name" value="Polysacch_Lyase_4"/>
</dbReference>
<dbReference type="Gene3D" id="2.70.98.10">
    <property type="match status" value="1"/>
</dbReference>
<dbReference type="SUPFAM" id="SSF49785">
    <property type="entry name" value="Galactose-binding domain-like"/>
    <property type="match status" value="1"/>
</dbReference>
<evidence type="ECO:0000259" key="9">
    <source>
        <dbReference type="Pfam" id="PF14683"/>
    </source>
</evidence>
<dbReference type="EMBL" id="JBDFQZ010000011">
    <property type="protein sequence ID" value="KAK9678873.1"/>
    <property type="molecule type" value="Genomic_DNA"/>
</dbReference>
<dbReference type="Pfam" id="PF06045">
    <property type="entry name" value="Rhamnogal_lyase"/>
    <property type="match status" value="1"/>
</dbReference>
<dbReference type="SUPFAM" id="SSF49452">
    <property type="entry name" value="Starch-binding domain-like"/>
    <property type="match status" value="1"/>
</dbReference>
<keyword evidence="8" id="KW-0812">Transmembrane</keyword>
<evidence type="ECO:0000313" key="12">
    <source>
        <dbReference type="Proteomes" id="UP001443914"/>
    </source>
</evidence>
<evidence type="ECO:0000256" key="6">
    <source>
        <dbReference type="ARBA" id="ARBA00022729"/>
    </source>
</evidence>
<comment type="similarity">
    <text evidence="3">Belongs to the polysaccharide lyase 4 family.</text>
</comment>
<keyword evidence="5" id="KW-0964">Secreted</keyword>
<dbReference type="CDD" id="cd10316">
    <property type="entry name" value="RGL4_M"/>
    <property type="match status" value="1"/>
</dbReference>
<dbReference type="InterPro" id="IPR013784">
    <property type="entry name" value="Carb-bd-like_fold"/>
</dbReference>
<dbReference type="Pfam" id="PF14683">
    <property type="entry name" value="CBM-like"/>
    <property type="match status" value="1"/>
</dbReference>
<keyword evidence="7" id="KW-0456">Lyase</keyword>
<dbReference type="InterPro" id="IPR029411">
    <property type="entry name" value="RG-lyase_III"/>
</dbReference>
<evidence type="ECO:0000259" key="10">
    <source>
        <dbReference type="Pfam" id="PF14686"/>
    </source>
</evidence>
<gene>
    <name evidence="11" type="ORF">RND81_11G238200</name>
</gene>
<proteinExistence type="inferred from homology"/>
<dbReference type="CDD" id="cd10320">
    <property type="entry name" value="RGL4_N"/>
    <property type="match status" value="1"/>
</dbReference>
<dbReference type="EC" id="4.2.2.23" evidence="4"/>
<reference evidence="11 12" key="1">
    <citation type="submission" date="2024-03" db="EMBL/GenBank/DDBJ databases">
        <title>WGS assembly of Saponaria officinalis var. Norfolk2.</title>
        <authorList>
            <person name="Jenkins J."/>
            <person name="Shu S."/>
            <person name="Grimwood J."/>
            <person name="Barry K."/>
            <person name="Goodstein D."/>
            <person name="Schmutz J."/>
            <person name="Leebens-Mack J."/>
            <person name="Osbourn A."/>
        </authorList>
    </citation>
    <scope>NUCLEOTIDE SEQUENCE [LARGE SCALE GENOMIC DNA]</scope>
    <source>
        <strain evidence="12">cv. Norfolk2</strain>
        <strain evidence="11">JIC</strain>
        <tissue evidence="11">Leaf</tissue>
    </source>
</reference>
<dbReference type="PANTHER" id="PTHR32018">
    <property type="entry name" value="RHAMNOGALACTURONATE LYASE FAMILY PROTEIN"/>
    <property type="match status" value="1"/>
</dbReference>